<accession>A0A7K6VRS8</accession>
<dbReference type="SUPFAM" id="SSF52200">
    <property type="entry name" value="Toll/Interleukin receptor TIR domain"/>
    <property type="match status" value="1"/>
</dbReference>
<dbReference type="OrthoDB" id="6160824at2759"/>
<dbReference type="InterPro" id="IPR017279">
    <property type="entry name" value="Tol-interleuk_rcpt_adapt_Tirap"/>
</dbReference>
<dbReference type="InterPro" id="IPR000157">
    <property type="entry name" value="TIR_dom"/>
</dbReference>
<dbReference type="GO" id="GO:0035662">
    <property type="term" value="F:Toll-like receptor 4 binding"/>
    <property type="evidence" value="ECO:0007669"/>
    <property type="project" value="TreeGrafter"/>
</dbReference>
<feature type="non-terminal residue" evidence="2">
    <location>
        <position position="154"/>
    </location>
</feature>
<dbReference type="GO" id="GO:0032760">
    <property type="term" value="P:positive regulation of tumor necrosis factor production"/>
    <property type="evidence" value="ECO:0007669"/>
    <property type="project" value="TreeGrafter"/>
</dbReference>
<dbReference type="GO" id="GO:0034142">
    <property type="term" value="P:toll-like receptor 4 signaling pathway"/>
    <property type="evidence" value="ECO:0007669"/>
    <property type="project" value="TreeGrafter"/>
</dbReference>
<feature type="domain" description="TIR" evidence="1">
    <location>
        <begin position="10"/>
        <end position="136"/>
    </location>
</feature>
<name>A0A7K6VRS8_9PASS</name>
<dbReference type="PANTHER" id="PTHR22662">
    <property type="entry name" value="TIRAP"/>
    <property type="match status" value="1"/>
</dbReference>
<evidence type="ECO:0000259" key="1">
    <source>
        <dbReference type="PROSITE" id="PS50104"/>
    </source>
</evidence>
<dbReference type="PROSITE" id="PS50104">
    <property type="entry name" value="TIR"/>
    <property type="match status" value="1"/>
</dbReference>
<evidence type="ECO:0000313" key="3">
    <source>
        <dbReference type="Proteomes" id="UP000579558"/>
    </source>
</evidence>
<dbReference type="GO" id="GO:2000343">
    <property type="term" value="P:positive regulation of chemokine (C-X-C motif) ligand 2 production"/>
    <property type="evidence" value="ECO:0007669"/>
    <property type="project" value="TreeGrafter"/>
</dbReference>
<comment type="caution">
    <text evidence="2">The sequence shown here is derived from an EMBL/GenBank/DDBJ whole genome shotgun (WGS) entry which is preliminary data.</text>
</comment>
<reference evidence="2 3" key="1">
    <citation type="submission" date="2019-09" db="EMBL/GenBank/DDBJ databases">
        <title>Bird 10,000 Genomes (B10K) Project - Family phase.</title>
        <authorList>
            <person name="Zhang G."/>
        </authorList>
    </citation>
    <scope>NUCLEOTIDE SEQUENCE [LARGE SCALE GENOMIC DNA]</scope>
    <source>
        <strain evidence="2">B10K-DU-029-75</strain>
    </source>
</reference>
<dbReference type="AlphaFoldDB" id="A0A7K6VRS8"/>
<gene>
    <name evidence="2" type="primary">Tirap_1</name>
    <name evidence="2" type="ORF">NOTCIN_R14961</name>
</gene>
<keyword evidence="3" id="KW-1185">Reference proteome</keyword>
<dbReference type="GO" id="GO:0043123">
    <property type="term" value="P:positive regulation of canonical NF-kappaB signal transduction"/>
    <property type="evidence" value="ECO:0007669"/>
    <property type="project" value="TreeGrafter"/>
</dbReference>
<dbReference type="GO" id="GO:0005886">
    <property type="term" value="C:plasma membrane"/>
    <property type="evidence" value="ECO:0007669"/>
    <property type="project" value="TreeGrafter"/>
</dbReference>
<feature type="non-terminal residue" evidence="2">
    <location>
        <position position="1"/>
    </location>
</feature>
<dbReference type="EMBL" id="VZRX01022765">
    <property type="protein sequence ID" value="NWX37597.1"/>
    <property type="molecule type" value="Genomic_DNA"/>
</dbReference>
<dbReference type="Gene3D" id="3.40.50.10140">
    <property type="entry name" value="Toll/interleukin-1 receptor homology (TIR) domain"/>
    <property type="match status" value="1"/>
</dbReference>
<dbReference type="GO" id="GO:0035663">
    <property type="term" value="F:Toll-like receptor 2 binding"/>
    <property type="evidence" value="ECO:0007669"/>
    <property type="project" value="TreeGrafter"/>
</dbReference>
<dbReference type="Pfam" id="PF13676">
    <property type="entry name" value="TIR_2"/>
    <property type="match status" value="1"/>
</dbReference>
<evidence type="ECO:0000313" key="2">
    <source>
        <dbReference type="EMBL" id="NWX37597.1"/>
    </source>
</evidence>
<dbReference type="GO" id="GO:0005737">
    <property type="term" value="C:cytoplasm"/>
    <property type="evidence" value="ECO:0007669"/>
    <property type="project" value="TreeGrafter"/>
</dbReference>
<dbReference type="Proteomes" id="UP000579558">
    <property type="component" value="Unassembled WGS sequence"/>
</dbReference>
<protein>
    <submittedName>
        <fullName evidence="2">TIRAP protein</fullName>
    </submittedName>
</protein>
<dbReference type="InterPro" id="IPR035897">
    <property type="entry name" value="Toll_tir_struct_dom_sf"/>
</dbReference>
<dbReference type="SMART" id="SM00255">
    <property type="entry name" value="TIR"/>
    <property type="match status" value="1"/>
</dbReference>
<sequence>MSPAGGTSCAAYDFSIWYSPEDDHVASRIAERLREEGFRGFTEHRDRVAGTSVIRAAVEAIEASRVAIVLLSAGSLRDRWCQRVSQWSLCRSVRQRGARVVPVCVGVTRAEVPPLLQHLVPLEYQSEFFFQRLVASLRSRPGSGAGRVPPSAGH</sequence>
<proteinExistence type="predicted"/>
<dbReference type="PANTHER" id="PTHR22662:SF0">
    <property type="entry name" value="TOLL_INTERLEUKIN-1 RECEPTOR DOMAIN-CONTAINING ADAPTER PROTEIN"/>
    <property type="match status" value="1"/>
</dbReference>
<organism evidence="2 3">
    <name type="scientific">Notiomystis cincta</name>
    <dbReference type="NCBI Taxonomy" id="366454"/>
    <lineage>
        <taxon>Eukaryota</taxon>
        <taxon>Metazoa</taxon>
        <taxon>Chordata</taxon>
        <taxon>Craniata</taxon>
        <taxon>Vertebrata</taxon>
        <taxon>Euteleostomi</taxon>
        <taxon>Archelosauria</taxon>
        <taxon>Archosauria</taxon>
        <taxon>Dinosauria</taxon>
        <taxon>Saurischia</taxon>
        <taxon>Theropoda</taxon>
        <taxon>Coelurosauria</taxon>
        <taxon>Aves</taxon>
        <taxon>Neognathae</taxon>
        <taxon>Neoaves</taxon>
        <taxon>Telluraves</taxon>
        <taxon>Australaves</taxon>
        <taxon>Passeriformes</taxon>
        <taxon>Notiomystidae</taxon>
        <taxon>Notiomystis</taxon>
    </lineage>
</organism>